<evidence type="ECO:0000256" key="1">
    <source>
        <dbReference type="SAM" id="MobiDB-lite"/>
    </source>
</evidence>
<evidence type="ECO:0000313" key="2">
    <source>
        <dbReference type="EMBL" id="THV47137.1"/>
    </source>
</evidence>
<name>A0A4S8QPU5_9HELO</name>
<dbReference type="InterPro" id="IPR037652">
    <property type="entry name" value="Mim2"/>
</dbReference>
<dbReference type="GO" id="GO:0045040">
    <property type="term" value="P:protein insertion into mitochondrial outer membrane"/>
    <property type="evidence" value="ECO:0007669"/>
    <property type="project" value="InterPro"/>
</dbReference>
<organism evidence="2 3">
    <name type="scientific">Botrytis galanthina</name>
    <dbReference type="NCBI Taxonomy" id="278940"/>
    <lineage>
        <taxon>Eukaryota</taxon>
        <taxon>Fungi</taxon>
        <taxon>Dikarya</taxon>
        <taxon>Ascomycota</taxon>
        <taxon>Pezizomycotina</taxon>
        <taxon>Leotiomycetes</taxon>
        <taxon>Helotiales</taxon>
        <taxon>Sclerotiniaceae</taxon>
        <taxon>Botrytis</taxon>
    </lineage>
</organism>
<dbReference type="Pfam" id="PF19117">
    <property type="entry name" value="Mim2"/>
    <property type="match status" value="1"/>
</dbReference>
<gene>
    <name evidence="2" type="ORF">BGAL_0332g00080</name>
</gene>
<feature type="compositionally biased region" description="Low complexity" evidence="1">
    <location>
        <begin position="26"/>
        <end position="37"/>
    </location>
</feature>
<protein>
    <submittedName>
        <fullName evidence="2">Uncharacterized protein</fullName>
    </submittedName>
</protein>
<dbReference type="Proteomes" id="UP000308671">
    <property type="component" value="Unassembled WGS sequence"/>
</dbReference>
<sequence length="115" mass="12832">MSISASDSYMHASSHTQDDDLHELDSLPSSVDSSDYASSDDGEESDAQKEWEASLQQLEMMLTMVIVPWCGKYFGRKFAYWSWAKYMTWKYPVTVEITSNPAFKGAGAIEAAATL</sequence>
<feature type="region of interest" description="Disordered" evidence="1">
    <location>
        <begin position="1"/>
        <end position="50"/>
    </location>
</feature>
<evidence type="ECO:0000313" key="3">
    <source>
        <dbReference type="Proteomes" id="UP000308671"/>
    </source>
</evidence>
<dbReference type="OrthoDB" id="5555533at2759"/>
<feature type="compositionally biased region" description="Basic and acidic residues" evidence="1">
    <location>
        <begin position="16"/>
        <end position="25"/>
    </location>
</feature>
<dbReference type="GO" id="GO:0070096">
    <property type="term" value="P:mitochondrial outer membrane translocase complex assembly"/>
    <property type="evidence" value="ECO:0007669"/>
    <property type="project" value="InterPro"/>
</dbReference>
<comment type="caution">
    <text evidence="2">The sequence shown here is derived from an EMBL/GenBank/DDBJ whole genome shotgun (WGS) entry which is preliminary data.</text>
</comment>
<proteinExistence type="predicted"/>
<dbReference type="PANTHER" id="PTHR28230">
    <property type="entry name" value="CHROMOSOME 1, WHOLE GENOME SHOTGUN SEQUENCE"/>
    <property type="match status" value="1"/>
</dbReference>
<accession>A0A4S8QPU5</accession>
<dbReference type="EMBL" id="PQXL01000332">
    <property type="protein sequence ID" value="THV47137.1"/>
    <property type="molecule type" value="Genomic_DNA"/>
</dbReference>
<dbReference type="PANTHER" id="PTHR28230:SF1">
    <property type="entry name" value="MITOCHONDRIAL IMPORT PROTEIN 2"/>
    <property type="match status" value="1"/>
</dbReference>
<reference evidence="2 3" key="1">
    <citation type="submission" date="2017-12" db="EMBL/GenBank/DDBJ databases">
        <title>Comparative genomics of Botrytis spp.</title>
        <authorList>
            <person name="Valero-Jimenez C.A."/>
            <person name="Tapia P."/>
            <person name="Veloso J."/>
            <person name="Silva-Moreno E."/>
            <person name="Staats M."/>
            <person name="Valdes J.H."/>
            <person name="Van Kan J.A.L."/>
        </authorList>
    </citation>
    <scope>NUCLEOTIDE SEQUENCE [LARGE SCALE GENOMIC DNA]</scope>
    <source>
        <strain evidence="2 3">MUCL435</strain>
    </source>
</reference>
<dbReference type="AlphaFoldDB" id="A0A4S8QPU5"/>
<keyword evidence="3" id="KW-1185">Reference proteome</keyword>
<dbReference type="GO" id="GO:0005741">
    <property type="term" value="C:mitochondrial outer membrane"/>
    <property type="evidence" value="ECO:0007669"/>
    <property type="project" value="TreeGrafter"/>
</dbReference>
<feature type="compositionally biased region" description="Polar residues" evidence="1">
    <location>
        <begin position="1"/>
        <end position="15"/>
    </location>
</feature>